<dbReference type="AlphaFoldDB" id="A0A022QPU8"/>
<proteinExistence type="inferred from homology"/>
<comment type="similarity">
    <text evidence="2">Belongs to the allene oxide cyclase family.</text>
</comment>
<dbReference type="InterPro" id="IPR009410">
    <property type="entry name" value="Allene_ox_cyc"/>
</dbReference>
<dbReference type="InterPro" id="IPR034871">
    <property type="entry name" value="Allene_oxi_cyc_sf"/>
</dbReference>
<evidence type="ECO:0000313" key="10">
    <source>
        <dbReference type="Proteomes" id="UP000030748"/>
    </source>
</evidence>
<reference evidence="9 10" key="1">
    <citation type="journal article" date="2013" name="Proc. Natl. Acad. Sci. U.S.A.">
        <title>Fine-scale variation in meiotic recombination in Mimulus inferred from population shotgun sequencing.</title>
        <authorList>
            <person name="Hellsten U."/>
            <person name="Wright K.M."/>
            <person name="Jenkins J."/>
            <person name="Shu S."/>
            <person name="Yuan Y."/>
            <person name="Wessler S.R."/>
            <person name="Schmutz J."/>
            <person name="Willis J.H."/>
            <person name="Rokhsar D.S."/>
        </authorList>
    </citation>
    <scope>NUCLEOTIDE SEQUENCE [LARGE SCALE GENOMIC DNA]</scope>
    <source>
        <strain evidence="10">cv. DUN x IM62</strain>
    </source>
</reference>
<dbReference type="EC" id="5.3.99.6" evidence="3"/>
<dbReference type="SUPFAM" id="SSF141493">
    <property type="entry name" value="Allene oxide cyclase-like"/>
    <property type="match status" value="1"/>
</dbReference>
<protein>
    <recommendedName>
        <fullName evidence="3">allene-oxide cyclase</fullName>
        <ecNumber evidence="3">5.3.99.6</ecNumber>
    </recommendedName>
</protein>
<gene>
    <name evidence="9" type="ORF">MIMGU_mgv1a012460mg</name>
</gene>
<dbReference type="Proteomes" id="UP000030748">
    <property type="component" value="Unassembled WGS sequence"/>
</dbReference>
<evidence type="ECO:0000256" key="6">
    <source>
        <dbReference type="ARBA" id="ARBA00022946"/>
    </source>
</evidence>
<dbReference type="PANTHER" id="PTHR31843">
    <property type="entry name" value="ALLENE OXIDE CYCLASE 4, CHLOROPLASTIC"/>
    <property type="match status" value="1"/>
</dbReference>
<comment type="subcellular location">
    <subcellularLocation>
        <location evidence="1">Plastid</location>
        <location evidence="1">Chloroplast</location>
    </subcellularLocation>
</comment>
<evidence type="ECO:0000256" key="4">
    <source>
        <dbReference type="ARBA" id="ARBA00022528"/>
    </source>
</evidence>
<name>A0A022QPU8_ERYGU</name>
<evidence type="ECO:0000256" key="3">
    <source>
        <dbReference type="ARBA" id="ARBA00012209"/>
    </source>
</evidence>
<evidence type="ECO:0000256" key="7">
    <source>
        <dbReference type="ARBA" id="ARBA00023235"/>
    </source>
</evidence>
<dbReference type="PANTHER" id="PTHR31843:SF11">
    <property type="entry name" value="ALLENE OXIDE CYCLASE 4, CHLOROPLASTIC"/>
    <property type="match status" value="1"/>
</dbReference>
<organism evidence="9 10">
    <name type="scientific">Erythranthe guttata</name>
    <name type="common">Yellow monkey flower</name>
    <name type="synonym">Mimulus guttatus</name>
    <dbReference type="NCBI Taxonomy" id="4155"/>
    <lineage>
        <taxon>Eukaryota</taxon>
        <taxon>Viridiplantae</taxon>
        <taxon>Streptophyta</taxon>
        <taxon>Embryophyta</taxon>
        <taxon>Tracheophyta</taxon>
        <taxon>Spermatophyta</taxon>
        <taxon>Magnoliopsida</taxon>
        <taxon>eudicotyledons</taxon>
        <taxon>Gunneridae</taxon>
        <taxon>Pentapetalae</taxon>
        <taxon>asterids</taxon>
        <taxon>lamiids</taxon>
        <taxon>Lamiales</taxon>
        <taxon>Phrymaceae</taxon>
        <taxon>Erythranthe</taxon>
    </lineage>
</organism>
<sequence length="250" mass="27319">MAASCANSLTSYKVQAASANFPSFTLPPYSSIPTKDFKISTSSYSSRRFSSGRSSKSLTTQAFFFSKQKPKEYSRPSKVQEMCVYEINEQDRGSPVYLKLSPKKENSLGDLGPFTNKLYSGNLQKRLGITAGLCVLIQHSPETGNDRFEAIYSMYFGDYGHISIQGAYVLHQDTILAVTGGSGVFEGVYGTVKLQQISLPFKFFYTFYLKGIEDLPAELMGKPVPPTAAVEPSAAAKAAEPHAAVCNFTD</sequence>
<keyword evidence="6" id="KW-0809">Transit peptide</keyword>
<dbReference type="eggNOG" id="ENOG502QPP8">
    <property type="taxonomic scope" value="Eukaryota"/>
</dbReference>
<dbReference type="Gene3D" id="2.40.480.10">
    <property type="entry name" value="Allene oxide cyclase-like"/>
    <property type="match status" value="1"/>
</dbReference>
<evidence type="ECO:0000256" key="1">
    <source>
        <dbReference type="ARBA" id="ARBA00004229"/>
    </source>
</evidence>
<accession>A0A022QPU8</accession>
<dbReference type="GO" id="GO:0009507">
    <property type="term" value="C:chloroplast"/>
    <property type="evidence" value="ECO:0007669"/>
    <property type="project" value="UniProtKB-SubCell"/>
</dbReference>
<dbReference type="PhylomeDB" id="A0A022QPU8"/>
<dbReference type="EMBL" id="KI631110">
    <property type="protein sequence ID" value="EYU29946.1"/>
    <property type="molecule type" value="Genomic_DNA"/>
</dbReference>
<keyword evidence="4" id="KW-0150">Chloroplast</keyword>
<evidence type="ECO:0000313" key="9">
    <source>
        <dbReference type="EMBL" id="EYU29946.1"/>
    </source>
</evidence>
<dbReference type="InterPro" id="IPR044859">
    <property type="entry name" value="Allene_oxi_cyc_Dirigent"/>
</dbReference>
<dbReference type="STRING" id="4155.A0A022QPU8"/>
<evidence type="ECO:0000256" key="2">
    <source>
        <dbReference type="ARBA" id="ARBA00007982"/>
    </source>
</evidence>
<dbReference type="GO" id="GO:0009695">
    <property type="term" value="P:jasmonic acid biosynthetic process"/>
    <property type="evidence" value="ECO:0007669"/>
    <property type="project" value="InterPro"/>
</dbReference>
<keyword evidence="5" id="KW-0934">Plastid</keyword>
<dbReference type="Pfam" id="PF06351">
    <property type="entry name" value="Allene_ox_cyc"/>
    <property type="match status" value="1"/>
</dbReference>
<comment type="catalytic activity">
    <reaction evidence="8">
        <text>(9Z,13S,15Z)-12,13-epoxyoctadeca-9,11,15-trienoate = (9S,13S,15Z)-12-oxophyto-10,15-dienoate</text>
        <dbReference type="Rhea" id="RHEA:22592"/>
        <dbReference type="ChEBI" id="CHEBI:36438"/>
        <dbReference type="ChEBI" id="CHEBI:57411"/>
        <dbReference type="EC" id="5.3.99.6"/>
    </reaction>
</comment>
<evidence type="ECO:0000256" key="5">
    <source>
        <dbReference type="ARBA" id="ARBA00022640"/>
    </source>
</evidence>
<evidence type="ECO:0000256" key="8">
    <source>
        <dbReference type="ARBA" id="ARBA00049891"/>
    </source>
</evidence>
<dbReference type="GO" id="GO:0046423">
    <property type="term" value="F:allene-oxide cyclase activity"/>
    <property type="evidence" value="ECO:0007669"/>
    <property type="project" value="UniProtKB-EC"/>
</dbReference>
<keyword evidence="10" id="KW-1185">Reference proteome</keyword>
<keyword evidence="7" id="KW-0413">Isomerase</keyword>